<keyword evidence="4" id="KW-0663">Pyridoxal phosphate</keyword>
<keyword evidence="10" id="KW-1185">Reference proteome</keyword>
<dbReference type="InterPro" id="IPR015421">
    <property type="entry name" value="PyrdxlP-dep_Trfase_major"/>
</dbReference>
<dbReference type="PANTHER" id="PTHR46577">
    <property type="entry name" value="HTH-TYPE TRANSCRIPTIONAL REGULATORY PROTEIN GABR"/>
    <property type="match status" value="1"/>
</dbReference>
<evidence type="ECO:0000256" key="3">
    <source>
        <dbReference type="ARBA" id="ARBA00022576"/>
    </source>
</evidence>
<comment type="caution">
    <text evidence="9">The sequence shown here is derived from an EMBL/GenBank/DDBJ whole genome shotgun (WGS) entry which is preliminary data.</text>
</comment>
<dbReference type="RefSeq" id="WP_253065259.1">
    <property type="nucleotide sequence ID" value="NZ_JAMXWM010000041.1"/>
</dbReference>
<dbReference type="PANTHER" id="PTHR46577:SF1">
    <property type="entry name" value="HTH-TYPE TRANSCRIPTIONAL REGULATORY PROTEIN GABR"/>
    <property type="match status" value="1"/>
</dbReference>
<comment type="similarity">
    <text evidence="2">In the C-terminal section; belongs to the class-I pyridoxal-phosphate-dependent aminotransferase family.</text>
</comment>
<accession>A0ABW5RZ21</accession>
<evidence type="ECO:0000256" key="7">
    <source>
        <dbReference type="ARBA" id="ARBA00023163"/>
    </source>
</evidence>
<evidence type="ECO:0000313" key="10">
    <source>
        <dbReference type="Proteomes" id="UP001597399"/>
    </source>
</evidence>
<keyword evidence="3 9" id="KW-0808">Transferase</keyword>
<dbReference type="InterPro" id="IPR004839">
    <property type="entry name" value="Aminotransferase_I/II_large"/>
</dbReference>
<dbReference type="Gene3D" id="3.40.640.10">
    <property type="entry name" value="Type I PLP-dependent aspartate aminotransferase-like (Major domain)"/>
    <property type="match status" value="1"/>
</dbReference>
<proteinExistence type="inferred from homology"/>
<keyword evidence="5" id="KW-0805">Transcription regulation</keyword>
<organism evidence="9 10">
    <name type="scientific">Sporolactobacillus shoreicorticis</name>
    <dbReference type="NCBI Taxonomy" id="1923877"/>
    <lineage>
        <taxon>Bacteria</taxon>
        <taxon>Bacillati</taxon>
        <taxon>Bacillota</taxon>
        <taxon>Bacilli</taxon>
        <taxon>Bacillales</taxon>
        <taxon>Sporolactobacillaceae</taxon>
        <taxon>Sporolactobacillus</taxon>
    </lineage>
</organism>
<dbReference type="CDD" id="cd00609">
    <property type="entry name" value="AAT_like"/>
    <property type="match status" value="1"/>
</dbReference>
<evidence type="ECO:0000256" key="5">
    <source>
        <dbReference type="ARBA" id="ARBA00023015"/>
    </source>
</evidence>
<reference evidence="10" key="1">
    <citation type="journal article" date="2019" name="Int. J. Syst. Evol. Microbiol.">
        <title>The Global Catalogue of Microorganisms (GCM) 10K type strain sequencing project: providing services to taxonomists for standard genome sequencing and annotation.</title>
        <authorList>
            <consortium name="The Broad Institute Genomics Platform"/>
            <consortium name="The Broad Institute Genome Sequencing Center for Infectious Disease"/>
            <person name="Wu L."/>
            <person name="Ma J."/>
        </authorList>
    </citation>
    <scope>NUCLEOTIDE SEQUENCE [LARGE SCALE GENOMIC DNA]</scope>
    <source>
        <strain evidence="10">TISTR 2466</strain>
    </source>
</reference>
<evidence type="ECO:0000256" key="1">
    <source>
        <dbReference type="ARBA" id="ARBA00001933"/>
    </source>
</evidence>
<dbReference type="SMART" id="SM00345">
    <property type="entry name" value="HTH_GNTR"/>
    <property type="match status" value="1"/>
</dbReference>
<dbReference type="InterPro" id="IPR015424">
    <property type="entry name" value="PyrdxlP-dep_Trfase"/>
</dbReference>
<gene>
    <name evidence="9" type="ORF">ACFSUE_03725</name>
</gene>
<sequence>MISITVQTDTKKEYIYRQIYKQLKREILLHHFLPNEKLPSKRELAQTLHVSVNSVNGAYQQLLEEGYIYAVERSGFYVEKLDTIPLSQSIPHSLDPELVEEKESKKDWISFSHMSVDRSLFPFDSWFSCEHRALKLSRLELNDDSSRFPQGIYSVRKTIARFLSVARGVQCFPEQIVLGGGTQFLFYLLRHLFHENSLYAMENPGYRRMYESLKMERLRLKTIPLDNKGISIDLLKQMNPNVVYVTPSHQFPSGVVMPISRRIQLLNWAAEKDNRYIIEDDYDSEFKYESDTIPSLQGLDSYERVIYLGTFSKSLLPGLRISYMILPQKLLKKYRERCSFIMSTSNALGQLTLQQFIDSGEYRKHIRHMRQVYIERQKKLIEKLKKRFGSTITMHGANAGLHFTAEFDTTRSVEEIANRARAAKLELYNLKPYCLEDHYLYSKPAFILGFANLSVEKIDEGVERLYHAIFE</sequence>
<evidence type="ECO:0000256" key="6">
    <source>
        <dbReference type="ARBA" id="ARBA00023125"/>
    </source>
</evidence>
<keyword evidence="6" id="KW-0238">DNA-binding</keyword>
<feature type="domain" description="HTH gntR-type" evidence="8">
    <location>
        <begin position="13"/>
        <end position="81"/>
    </location>
</feature>
<evidence type="ECO:0000259" key="8">
    <source>
        <dbReference type="PROSITE" id="PS50949"/>
    </source>
</evidence>
<dbReference type="InterPro" id="IPR036390">
    <property type="entry name" value="WH_DNA-bd_sf"/>
</dbReference>
<dbReference type="SUPFAM" id="SSF53383">
    <property type="entry name" value="PLP-dependent transferases"/>
    <property type="match status" value="1"/>
</dbReference>
<dbReference type="CDD" id="cd07377">
    <property type="entry name" value="WHTH_GntR"/>
    <property type="match status" value="1"/>
</dbReference>
<comment type="cofactor">
    <cofactor evidence="1">
        <name>pyridoxal 5'-phosphate</name>
        <dbReference type="ChEBI" id="CHEBI:597326"/>
    </cofactor>
</comment>
<dbReference type="SUPFAM" id="SSF46785">
    <property type="entry name" value="Winged helix' DNA-binding domain"/>
    <property type="match status" value="1"/>
</dbReference>
<evidence type="ECO:0000256" key="4">
    <source>
        <dbReference type="ARBA" id="ARBA00022898"/>
    </source>
</evidence>
<dbReference type="InterPro" id="IPR051446">
    <property type="entry name" value="HTH_trans_reg/aminotransferase"/>
</dbReference>
<dbReference type="Proteomes" id="UP001597399">
    <property type="component" value="Unassembled WGS sequence"/>
</dbReference>
<name>A0ABW5RZ21_9BACL</name>
<dbReference type="Gene3D" id="1.10.10.10">
    <property type="entry name" value="Winged helix-like DNA-binding domain superfamily/Winged helix DNA-binding domain"/>
    <property type="match status" value="1"/>
</dbReference>
<keyword evidence="3 9" id="KW-0032">Aminotransferase</keyword>
<dbReference type="InterPro" id="IPR036388">
    <property type="entry name" value="WH-like_DNA-bd_sf"/>
</dbReference>
<protein>
    <submittedName>
        <fullName evidence="9">PLP-dependent aminotransferase family protein</fullName>
    </submittedName>
</protein>
<evidence type="ECO:0000313" key="9">
    <source>
        <dbReference type="EMBL" id="MFD2692740.1"/>
    </source>
</evidence>
<dbReference type="InterPro" id="IPR000524">
    <property type="entry name" value="Tscrpt_reg_HTH_GntR"/>
</dbReference>
<dbReference type="GO" id="GO:0008483">
    <property type="term" value="F:transaminase activity"/>
    <property type="evidence" value="ECO:0007669"/>
    <property type="project" value="UniProtKB-KW"/>
</dbReference>
<keyword evidence="7" id="KW-0804">Transcription</keyword>
<evidence type="ECO:0000256" key="2">
    <source>
        <dbReference type="ARBA" id="ARBA00005384"/>
    </source>
</evidence>
<dbReference type="Pfam" id="PF00392">
    <property type="entry name" value="GntR"/>
    <property type="match status" value="1"/>
</dbReference>
<dbReference type="Pfam" id="PF00155">
    <property type="entry name" value="Aminotran_1_2"/>
    <property type="match status" value="1"/>
</dbReference>
<dbReference type="PROSITE" id="PS50949">
    <property type="entry name" value="HTH_GNTR"/>
    <property type="match status" value="1"/>
</dbReference>
<dbReference type="EMBL" id="JBHUMQ010000008">
    <property type="protein sequence ID" value="MFD2692740.1"/>
    <property type="molecule type" value="Genomic_DNA"/>
</dbReference>